<dbReference type="EMBL" id="BQNB010014640">
    <property type="protein sequence ID" value="GJT30605.1"/>
    <property type="molecule type" value="Genomic_DNA"/>
</dbReference>
<accession>A0ABQ5CU63</accession>
<protein>
    <submittedName>
        <fullName evidence="2">Uncharacterized protein</fullName>
    </submittedName>
</protein>
<dbReference type="Proteomes" id="UP001151760">
    <property type="component" value="Unassembled WGS sequence"/>
</dbReference>
<sequence>MFVDPTNPTVPILELFSKMTEGNKKQYIADVRVMNYLLQAIPNDIYNSVDACKNTKEMWERIKMLMHGSEITTHVRHSCLMDKFDKFAAKEGESLDFVHERLTTLVNIMDHNNVRLIPVAINTKFLNCLQPEWSKYVTMVRHKQTGSVVSYDLFYDSLVQFEPHVLTSREKKAAKNHDPLALIAHSNASSSHSHANSSYSPQPYYVTHPPSVVDYDDEYQGELQGDSQEDKLTTAMMLLARAISQKFSTPTNNHLHISSNTRNQAVVQDGRVDIQSKNAGYGGNVNKNAGRNKTQGFNTGNAGDESNQIIQRVP</sequence>
<reference evidence="2" key="2">
    <citation type="submission" date="2022-01" db="EMBL/GenBank/DDBJ databases">
        <authorList>
            <person name="Yamashiro T."/>
            <person name="Shiraishi A."/>
            <person name="Satake H."/>
            <person name="Nakayama K."/>
        </authorList>
    </citation>
    <scope>NUCLEOTIDE SEQUENCE</scope>
</reference>
<feature type="compositionally biased region" description="Polar residues" evidence="1">
    <location>
        <begin position="285"/>
        <end position="314"/>
    </location>
</feature>
<comment type="caution">
    <text evidence="2">The sequence shown here is derived from an EMBL/GenBank/DDBJ whole genome shotgun (WGS) entry which is preliminary data.</text>
</comment>
<dbReference type="Pfam" id="PF14223">
    <property type="entry name" value="Retrotran_gag_2"/>
    <property type="match status" value="1"/>
</dbReference>
<organism evidence="2 3">
    <name type="scientific">Tanacetum coccineum</name>
    <dbReference type="NCBI Taxonomy" id="301880"/>
    <lineage>
        <taxon>Eukaryota</taxon>
        <taxon>Viridiplantae</taxon>
        <taxon>Streptophyta</taxon>
        <taxon>Embryophyta</taxon>
        <taxon>Tracheophyta</taxon>
        <taxon>Spermatophyta</taxon>
        <taxon>Magnoliopsida</taxon>
        <taxon>eudicotyledons</taxon>
        <taxon>Gunneridae</taxon>
        <taxon>Pentapetalae</taxon>
        <taxon>asterids</taxon>
        <taxon>campanulids</taxon>
        <taxon>Asterales</taxon>
        <taxon>Asteraceae</taxon>
        <taxon>Asteroideae</taxon>
        <taxon>Anthemideae</taxon>
        <taxon>Anthemidinae</taxon>
        <taxon>Tanacetum</taxon>
    </lineage>
</organism>
<name>A0ABQ5CU63_9ASTR</name>
<feature type="region of interest" description="Disordered" evidence="1">
    <location>
        <begin position="277"/>
        <end position="314"/>
    </location>
</feature>
<evidence type="ECO:0000256" key="1">
    <source>
        <dbReference type="SAM" id="MobiDB-lite"/>
    </source>
</evidence>
<keyword evidence="3" id="KW-1185">Reference proteome</keyword>
<gene>
    <name evidence="2" type="ORF">Tco_0910880</name>
</gene>
<evidence type="ECO:0000313" key="3">
    <source>
        <dbReference type="Proteomes" id="UP001151760"/>
    </source>
</evidence>
<evidence type="ECO:0000313" key="2">
    <source>
        <dbReference type="EMBL" id="GJT30605.1"/>
    </source>
</evidence>
<reference evidence="2" key="1">
    <citation type="journal article" date="2022" name="Int. J. Mol. Sci.">
        <title>Draft Genome of Tanacetum Coccineum: Genomic Comparison of Closely Related Tanacetum-Family Plants.</title>
        <authorList>
            <person name="Yamashiro T."/>
            <person name="Shiraishi A."/>
            <person name="Nakayama K."/>
            <person name="Satake H."/>
        </authorList>
    </citation>
    <scope>NUCLEOTIDE SEQUENCE</scope>
</reference>
<proteinExistence type="predicted"/>